<evidence type="ECO:0000259" key="11">
    <source>
        <dbReference type="PROSITE" id="PS50929"/>
    </source>
</evidence>
<protein>
    <submittedName>
        <fullName evidence="13">Peptide ABC transporter ATPase/permease</fullName>
    </submittedName>
</protein>
<keyword evidence="3" id="KW-1003">Cell membrane</keyword>
<dbReference type="GO" id="GO:0034040">
    <property type="term" value="F:ATPase-coupled lipid transmembrane transporter activity"/>
    <property type="evidence" value="ECO:0007669"/>
    <property type="project" value="TreeGrafter"/>
</dbReference>
<dbReference type="Gene3D" id="1.20.1560.10">
    <property type="entry name" value="ABC transporter type 1, transmembrane domain"/>
    <property type="match status" value="1"/>
</dbReference>
<dbReference type="GO" id="GO:0008234">
    <property type="term" value="F:cysteine-type peptidase activity"/>
    <property type="evidence" value="ECO:0007669"/>
    <property type="project" value="InterPro"/>
</dbReference>
<evidence type="ECO:0000256" key="2">
    <source>
        <dbReference type="ARBA" id="ARBA00022448"/>
    </source>
</evidence>
<gene>
    <name evidence="13" type="primary">raxB1-1</name>
    <name evidence="13" type="ORF">XTALMG727_0559</name>
</gene>
<dbReference type="InterPro" id="IPR005074">
    <property type="entry name" value="Peptidase_C39"/>
</dbReference>
<dbReference type="InterPro" id="IPR039421">
    <property type="entry name" value="Type_1_exporter"/>
</dbReference>
<dbReference type="PANTHER" id="PTHR24221">
    <property type="entry name" value="ATP-BINDING CASSETTE SUB-FAMILY B"/>
    <property type="match status" value="1"/>
</dbReference>
<dbReference type="PANTHER" id="PTHR24221:SF606">
    <property type="entry name" value="COLICIN V SECRETION-PROCESSING ATP-BINDING PROTEIN"/>
    <property type="match status" value="1"/>
</dbReference>
<evidence type="ECO:0000256" key="1">
    <source>
        <dbReference type="ARBA" id="ARBA00004651"/>
    </source>
</evidence>
<evidence type="ECO:0000256" key="7">
    <source>
        <dbReference type="ARBA" id="ARBA00022989"/>
    </source>
</evidence>
<feature type="transmembrane region" description="Helical" evidence="9">
    <location>
        <begin position="176"/>
        <end position="200"/>
    </location>
</feature>
<dbReference type="GO" id="GO:0005524">
    <property type="term" value="F:ATP binding"/>
    <property type="evidence" value="ECO:0007669"/>
    <property type="project" value="UniProtKB-KW"/>
</dbReference>
<evidence type="ECO:0000256" key="5">
    <source>
        <dbReference type="ARBA" id="ARBA00022741"/>
    </source>
</evidence>
<evidence type="ECO:0000313" key="13">
    <source>
        <dbReference type="EMBL" id="CTP83225.1"/>
    </source>
</evidence>
<dbReference type="InterPro" id="IPR036640">
    <property type="entry name" value="ABC1_TM_sf"/>
</dbReference>
<feature type="domain" description="Peptidase C39" evidence="12">
    <location>
        <begin position="27"/>
        <end position="146"/>
    </location>
</feature>
<dbReference type="FunFam" id="3.40.50.300:FF:000299">
    <property type="entry name" value="ABC transporter ATP-binding protein/permease"/>
    <property type="match status" value="1"/>
</dbReference>
<dbReference type="SUPFAM" id="SSF52540">
    <property type="entry name" value="P-loop containing nucleoside triphosphate hydrolases"/>
    <property type="match status" value="1"/>
</dbReference>
<dbReference type="InterPro" id="IPR017871">
    <property type="entry name" value="ABC_transporter-like_CS"/>
</dbReference>
<evidence type="ECO:0000313" key="14">
    <source>
        <dbReference type="Proteomes" id="UP000046187"/>
    </source>
</evidence>
<dbReference type="Pfam" id="PF00005">
    <property type="entry name" value="ABC_tran"/>
    <property type="match status" value="1"/>
</dbReference>
<evidence type="ECO:0000256" key="9">
    <source>
        <dbReference type="SAM" id="Phobius"/>
    </source>
</evidence>
<dbReference type="Gene3D" id="3.40.50.300">
    <property type="entry name" value="P-loop containing nucleotide triphosphate hydrolases"/>
    <property type="match status" value="1"/>
</dbReference>
<comment type="subcellular location">
    <subcellularLocation>
        <location evidence="1">Cell membrane</location>
        <topology evidence="1">Multi-pass membrane protein</topology>
    </subcellularLocation>
</comment>
<dbReference type="GO" id="GO:0006508">
    <property type="term" value="P:proteolysis"/>
    <property type="evidence" value="ECO:0007669"/>
    <property type="project" value="InterPro"/>
</dbReference>
<dbReference type="GO" id="GO:0140359">
    <property type="term" value="F:ABC-type transporter activity"/>
    <property type="evidence" value="ECO:0007669"/>
    <property type="project" value="InterPro"/>
</dbReference>
<keyword evidence="2" id="KW-0813">Transport</keyword>
<dbReference type="PROSITE" id="PS50990">
    <property type="entry name" value="PEPTIDASE_C39"/>
    <property type="match status" value="1"/>
</dbReference>
<evidence type="ECO:0000256" key="4">
    <source>
        <dbReference type="ARBA" id="ARBA00022692"/>
    </source>
</evidence>
<dbReference type="InterPro" id="IPR003593">
    <property type="entry name" value="AAA+_ATPase"/>
</dbReference>
<sequence>MVSEGLMGAGRHWADWRVRKHLPMVMQTEAAECALACLTMIAGYHGHHVDLAGMRRRFSTSLKGATLSRVMHIANAVGFATRPLRAEMEYLSDAVVPCILHWNLNHFVVLSRVTKKGIEIHDPARGRVRMRMDEASKHFTGIALELIPTQDFETTRRPKPMPLRSLTGRVFGWKRAFLQIVGLALGIEVLGLTLPFQMQWVLDQVLVSSDRSLLAVMTVGFMLVIVIQSGLTLARAWILSWLGASLGAQWTNNLFSHLMKLPLEYFEKRHMGDVVSRFSSVHSIQSTLTGSFVETMLDGVMGILALGILCIYSLPLTGCVVGVFAIYIVLRWVMYRTLWRTTEEQLVYGAKQQTVLMESVRGVQAIKLANKQSDRSARLANATYEMAERDMVVQRITLSFAVISQCLFGLLRASLIALGAYFTMQGRFSAGMVVAFVAYADQFSAKMGGLVDKLVELKMLRLHGERIADIALAAPERNALSVRSGSEAGRPNLSLKGVCFRYAEGEPLVLNGVDLDIEAGQSLCIVGASGCGKSTLAKLLLGLLEPSGGRIEINGIDILHHGLSEYRSLIGTVMQDDALFAGSIAENISFFDEAGRLEDIIAAAQLAHIHEEISAMPMGYESFVGDMGSSLSGGQKQRVLLARALYKKPRILVLDEATSHLDVDCERRINHEIERLDITRIIIAHRPDTIASADRVVVLRNGCVVSNRLTEKGGAPQPLVLRTTEISG</sequence>
<dbReference type="PROSITE" id="PS50893">
    <property type="entry name" value="ABC_TRANSPORTER_2"/>
    <property type="match status" value="1"/>
</dbReference>
<dbReference type="Proteomes" id="UP000046187">
    <property type="component" value="Unassembled WGS sequence"/>
</dbReference>
<dbReference type="InterPro" id="IPR027417">
    <property type="entry name" value="P-loop_NTPase"/>
</dbReference>
<keyword evidence="14" id="KW-1185">Reference proteome</keyword>
<accession>A0A0K2ZIN4</accession>
<dbReference type="SMART" id="SM00382">
    <property type="entry name" value="AAA"/>
    <property type="match status" value="1"/>
</dbReference>
<feature type="transmembrane region" description="Helical" evidence="9">
    <location>
        <begin position="212"/>
        <end position="231"/>
    </location>
</feature>
<feature type="domain" description="ABC transporter" evidence="10">
    <location>
        <begin position="493"/>
        <end position="726"/>
    </location>
</feature>
<dbReference type="InterPro" id="IPR011527">
    <property type="entry name" value="ABC1_TM_dom"/>
</dbReference>
<feature type="transmembrane region" description="Helical" evidence="9">
    <location>
        <begin position="303"/>
        <end position="330"/>
    </location>
</feature>
<feature type="transmembrane region" description="Helical" evidence="9">
    <location>
        <begin position="238"/>
        <end position="259"/>
    </location>
</feature>
<dbReference type="EMBL" id="CXOI01000006">
    <property type="protein sequence ID" value="CTP83225.1"/>
    <property type="molecule type" value="Genomic_DNA"/>
</dbReference>
<dbReference type="GO" id="GO:0005886">
    <property type="term" value="C:plasma membrane"/>
    <property type="evidence" value="ECO:0007669"/>
    <property type="project" value="UniProtKB-SubCell"/>
</dbReference>
<keyword evidence="7 9" id="KW-1133">Transmembrane helix</keyword>
<keyword evidence="4 9" id="KW-0812">Transmembrane</keyword>
<keyword evidence="5" id="KW-0547">Nucleotide-binding</keyword>
<dbReference type="CDD" id="cd02419">
    <property type="entry name" value="Peptidase_C39C"/>
    <property type="match status" value="1"/>
</dbReference>
<dbReference type="CDD" id="cd18567">
    <property type="entry name" value="ABC_6TM_CvaB_RaxB_like"/>
    <property type="match status" value="1"/>
</dbReference>
<evidence type="ECO:0000256" key="3">
    <source>
        <dbReference type="ARBA" id="ARBA00022475"/>
    </source>
</evidence>
<feature type="domain" description="ABC transmembrane type-1" evidence="11">
    <location>
        <begin position="180"/>
        <end position="459"/>
    </location>
</feature>
<proteinExistence type="predicted"/>
<dbReference type="InterPro" id="IPR003439">
    <property type="entry name" value="ABC_transporter-like_ATP-bd"/>
</dbReference>
<keyword evidence="8 9" id="KW-0472">Membrane</keyword>
<dbReference type="Gene3D" id="3.90.70.10">
    <property type="entry name" value="Cysteine proteinases"/>
    <property type="match status" value="1"/>
</dbReference>
<keyword evidence="6" id="KW-0067">ATP-binding</keyword>
<organism evidence="13 14">
    <name type="scientific">Xanthomonas graminis pv. arrhenatheri LMG 727</name>
    <dbReference type="NCBI Taxonomy" id="1195923"/>
    <lineage>
        <taxon>Bacteria</taxon>
        <taxon>Pseudomonadati</taxon>
        <taxon>Pseudomonadota</taxon>
        <taxon>Gammaproteobacteria</taxon>
        <taxon>Lysobacterales</taxon>
        <taxon>Lysobacteraceae</taxon>
        <taxon>Xanthomonas</taxon>
        <taxon>Xanthomonas translucens group</taxon>
        <taxon>Xanthomonas graminis</taxon>
    </lineage>
</organism>
<evidence type="ECO:0000256" key="6">
    <source>
        <dbReference type="ARBA" id="ARBA00022840"/>
    </source>
</evidence>
<dbReference type="InterPro" id="IPR033838">
    <property type="entry name" value="CvaB_peptidase"/>
</dbReference>
<feature type="transmembrane region" description="Helical" evidence="9">
    <location>
        <begin position="396"/>
        <end position="422"/>
    </location>
</feature>
<dbReference type="AlphaFoldDB" id="A0A0K2ZIN4"/>
<dbReference type="SUPFAM" id="SSF90123">
    <property type="entry name" value="ABC transporter transmembrane region"/>
    <property type="match status" value="1"/>
</dbReference>
<dbReference type="Pfam" id="PF00664">
    <property type="entry name" value="ABC_membrane"/>
    <property type="match status" value="1"/>
</dbReference>
<name>A0A0K2ZIN4_9XANT</name>
<reference evidence="14" key="1">
    <citation type="submission" date="2015-07" db="EMBL/GenBank/DDBJ databases">
        <authorList>
            <person name="Wibberg D."/>
        </authorList>
    </citation>
    <scope>NUCLEOTIDE SEQUENCE [LARGE SCALE GENOMIC DNA]</scope>
</reference>
<dbReference type="Pfam" id="PF03412">
    <property type="entry name" value="Peptidase_C39"/>
    <property type="match status" value="1"/>
</dbReference>
<evidence type="ECO:0000256" key="8">
    <source>
        <dbReference type="ARBA" id="ARBA00023136"/>
    </source>
</evidence>
<evidence type="ECO:0000259" key="10">
    <source>
        <dbReference type="PROSITE" id="PS50893"/>
    </source>
</evidence>
<dbReference type="GO" id="GO:0016887">
    <property type="term" value="F:ATP hydrolysis activity"/>
    <property type="evidence" value="ECO:0007669"/>
    <property type="project" value="InterPro"/>
</dbReference>
<evidence type="ECO:0000259" key="12">
    <source>
        <dbReference type="PROSITE" id="PS50990"/>
    </source>
</evidence>
<dbReference type="PROSITE" id="PS00211">
    <property type="entry name" value="ABC_TRANSPORTER_1"/>
    <property type="match status" value="1"/>
</dbReference>
<dbReference type="PROSITE" id="PS50929">
    <property type="entry name" value="ABC_TM1F"/>
    <property type="match status" value="1"/>
</dbReference>